<dbReference type="EMBL" id="JAEHFQ010000014">
    <property type="protein sequence ID" value="MBM0635681.1"/>
    <property type="molecule type" value="Genomic_DNA"/>
</dbReference>
<name>A0A8I1LSL5_PAEPO</name>
<accession>A0A8I1LSL5</accession>
<evidence type="ECO:0000313" key="2">
    <source>
        <dbReference type="EMBL" id="MBM0635681.1"/>
    </source>
</evidence>
<reference evidence="2" key="1">
    <citation type="submission" date="2020-12" db="EMBL/GenBank/DDBJ databases">
        <title>Paenibacillus polymyxa LMG 27872: a double-edged sword.</title>
        <authorList>
            <person name="Langendries S."/>
            <person name="Garcia Mendez S."/>
            <person name="Beirinckx S."/>
            <person name="Viaene T."/>
            <person name="Baeyen S."/>
            <person name="Goeminne G."/>
            <person name="Willems A."/>
            <person name="Debode J."/>
            <person name="Goormachtig S."/>
        </authorList>
    </citation>
    <scope>NUCLEOTIDE SEQUENCE</scope>
    <source>
        <strain evidence="2">LMG 27872</strain>
    </source>
</reference>
<gene>
    <name evidence="2" type="ORF">JDW19_21470</name>
</gene>
<evidence type="ECO:0000313" key="3">
    <source>
        <dbReference type="Proteomes" id="UP000650605"/>
    </source>
</evidence>
<dbReference type="Proteomes" id="UP000650605">
    <property type="component" value="Unassembled WGS sequence"/>
</dbReference>
<feature type="coiled-coil region" evidence="1">
    <location>
        <begin position="127"/>
        <end position="161"/>
    </location>
</feature>
<proteinExistence type="predicted"/>
<sequence length="291" mass="33141">MPAKIAITATVKKTTRVKLENKNVICLEVETNSSNNGQSNLKAVMPTSKTEPISYSILVREKLFNKFKADLEIEADITEEQLVGYTITVIGIPTLDLPMSIIDGDIGVFAYSLEVNRGSSENSIELRSKKRVQGERAIEQLKELREKSTRKRKIFNQLEANYINKKKEYMSTIYHLSAAVSILNDAIVKSIQKDPIEIILPVHDIHVPSYFSPPSFDKVKRAAEYYDLHGHFMPIVVSFHYSRWYVRDGYTNLLAAKRFGIEQVVVQYSQHFHFTNGGLQEEIAVTQEDLI</sequence>
<dbReference type="RefSeq" id="WP_165150119.1">
    <property type="nucleotide sequence ID" value="NZ_JAEHFQ010000014.1"/>
</dbReference>
<comment type="caution">
    <text evidence="2">The sequence shown here is derived from an EMBL/GenBank/DDBJ whole genome shotgun (WGS) entry which is preliminary data.</text>
</comment>
<organism evidence="2 3">
    <name type="scientific">Paenibacillus polymyxa</name>
    <name type="common">Bacillus polymyxa</name>
    <dbReference type="NCBI Taxonomy" id="1406"/>
    <lineage>
        <taxon>Bacteria</taxon>
        <taxon>Bacillati</taxon>
        <taxon>Bacillota</taxon>
        <taxon>Bacilli</taxon>
        <taxon>Bacillales</taxon>
        <taxon>Paenibacillaceae</taxon>
        <taxon>Paenibacillus</taxon>
    </lineage>
</organism>
<protein>
    <submittedName>
        <fullName evidence="2">Uncharacterized protein</fullName>
    </submittedName>
</protein>
<dbReference type="AlphaFoldDB" id="A0A8I1LSL5"/>
<keyword evidence="1" id="KW-0175">Coiled coil</keyword>
<evidence type="ECO:0000256" key="1">
    <source>
        <dbReference type="SAM" id="Coils"/>
    </source>
</evidence>